<keyword evidence="5 7" id="KW-1133">Transmembrane helix</keyword>
<dbReference type="Proteomes" id="UP000321926">
    <property type="component" value="Unassembled WGS sequence"/>
</dbReference>
<feature type="transmembrane region" description="Helical" evidence="7">
    <location>
        <begin position="189"/>
        <end position="207"/>
    </location>
</feature>
<keyword evidence="3 7" id="KW-1003">Cell membrane</keyword>
<dbReference type="PANTHER" id="PTHR30353">
    <property type="entry name" value="INNER MEMBRANE PROTEIN DEDA-RELATED"/>
    <property type="match status" value="1"/>
</dbReference>
<evidence type="ECO:0000256" key="4">
    <source>
        <dbReference type="ARBA" id="ARBA00022692"/>
    </source>
</evidence>
<gene>
    <name evidence="9" type="ORF">FVR03_18345</name>
</gene>
<reference evidence="9 10" key="1">
    <citation type="submission" date="2019-08" db="EMBL/GenBank/DDBJ databases">
        <authorList>
            <person name="Shi S."/>
        </authorList>
    </citation>
    <scope>NUCLEOTIDE SEQUENCE [LARGE SCALE GENOMIC DNA]</scope>
    <source>
        <strain evidence="9 10">GY10130</strain>
    </source>
</reference>
<dbReference type="InterPro" id="IPR032818">
    <property type="entry name" value="DedA-like"/>
</dbReference>
<dbReference type="InterPro" id="IPR058127">
    <property type="entry name" value="DedA"/>
</dbReference>
<dbReference type="InterPro" id="IPR032816">
    <property type="entry name" value="VTT_dom"/>
</dbReference>
<dbReference type="RefSeq" id="WP_147923227.1">
    <property type="nucleotide sequence ID" value="NZ_VRTY01000085.1"/>
</dbReference>
<comment type="subcellular location">
    <subcellularLocation>
        <location evidence="1 7">Cell membrane</location>
        <topology evidence="1 7">Multi-pass membrane protein</topology>
    </subcellularLocation>
</comment>
<comment type="caution">
    <text evidence="9">The sequence shown here is derived from an EMBL/GenBank/DDBJ whole genome shotgun (WGS) entry which is preliminary data.</text>
</comment>
<dbReference type="NCBIfam" id="NF008102">
    <property type="entry name" value="PRK10847.1"/>
    <property type="match status" value="1"/>
</dbReference>
<evidence type="ECO:0000256" key="7">
    <source>
        <dbReference type="RuleBase" id="RU367016"/>
    </source>
</evidence>
<sequence>MEFIQYLLDFILHIDQHLVQLSNEYQGWLYLVLFLIIFCETGLVVTPFLPGDSLLFAVGALAANPSSGLSLALLLVLLCTAAIVGDSVNYYLGSKLGSQFYLRDFWFLKRSHIAQTQRFYAKYGGRTIIYARFVPIVRTFAPFVAGIGKMDFKRFFFFNVTGALVWVIFFTVAGYLFGNIPAIKNNFTLLILAIIVLSMLPPVLGIIKARFGVKKEPVG</sequence>
<evidence type="ECO:0000256" key="3">
    <source>
        <dbReference type="ARBA" id="ARBA00022475"/>
    </source>
</evidence>
<feature type="domain" description="VTT" evidence="8">
    <location>
        <begin position="49"/>
        <end position="175"/>
    </location>
</feature>
<evidence type="ECO:0000313" key="10">
    <source>
        <dbReference type="Proteomes" id="UP000321926"/>
    </source>
</evidence>
<name>A0A5C8J7B2_9BACT</name>
<evidence type="ECO:0000256" key="2">
    <source>
        <dbReference type="ARBA" id="ARBA00010792"/>
    </source>
</evidence>
<evidence type="ECO:0000256" key="1">
    <source>
        <dbReference type="ARBA" id="ARBA00004651"/>
    </source>
</evidence>
<feature type="transmembrane region" description="Helical" evidence="7">
    <location>
        <begin position="28"/>
        <end position="49"/>
    </location>
</feature>
<organism evidence="9 10">
    <name type="scientific">Pontibacter qinzhouensis</name>
    <dbReference type="NCBI Taxonomy" id="2603253"/>
    <lineage>
        <taxon>Bacteria</taxon>
        <taxon>Pseudomonadati</taxon>
        <taxon>Bacteroidota</taxon>
        <taxon>Cytophagia</taxon>
        <taxon>Cytophagales</taxon>
        <taxon>Hymenobacteraceae</taxon>
        <taxon>Pontibacter</taxon>
    </lineage>
</organism>
<evidence type="ECO:0000256" key="6">
    <source>
        <dbReference type="ARBA" id="ARBA00023136"/>
    </source>
</evidence>
<evidence type="ECO:0000256" key="5">
    <source>
        <dbReference type="ARBA" id="ARBA00022989"/>
    </source>
</evidence>
<keyword evidence="10" id="KW-1185">Reference proteome</keyword>
<dbReference type="GO" id="GO:0005886">
    <property type="term" value="C:plasma membrane"/>
    <property type="evidence" value="ECO:0007669"/>
    <property type="project" value="UniProtKB-SubCell"/>
</dbReference>
<proteinExistence type="inferred from homology"/>
<dbReference type="AlphaFoldDB" id="A0A5C8J7B2"/>
<evidence type="ECO:0000313" key="9">
    <source>
        <dbReference type="EMBL" id="TXK33845.1"/>
    </source>
</evidence>
<feature type="transmembrane region" description="Helical" evidence="7">
    <location>
        <begin position="155"/>
        <end position="177"/>
    </location>
</feature>
<dbReference type="Pfam" id="PF09335">
    <property type="entry name" value="VTT_dom"/>
    <property type="match status" value="1"/>
</dbReference>
<dbReference type="EMBL" id="VRTY01000085">
    <property type="protein sequence ID" value="TXK33845.1"/>
    <property type="molecule type" value="Genomic_DNA"/>
</dbReference>
<keyword evidence="4 7" id="KW-0812">Transmembrane</keyword>
<comment type="similarity">
    <text evidence="2 7">Belongs to the DedA family.</text>
</comment>
<keyword evidence="6 7" id="KW-0472">Membrane</keyword>
<dbReference type="PANTHER" id="PTHR30353:SF0">
    <property type="entry name" value="TRANSMEMBRANE PROTEIN"/>
    <property type="match status" value="1"/>
</dbReference>
<feature type="transmembrane region" description="Helical" evidence="7">
    <location>
        <begin position="69"/>
        <end position="92"/>
    </location>
</feature>
<protein>
    <submittedName>
        <fullName evidence="9">DedA family protein</fullName>
    </submittedName>
</protein>
<accession>A0A5C8J7B2</accession>
<dbReference type="OrthoDB" id="9813426at2"/>
<evidence type="ECO:0000259" key="8">
    <source>
        <dbReference type="Pfam" id="PF09335"/>
    </source>
</evidence>